<evidence type="ECO:0000313" key="2">
    <source>
        <dbReference type="Proteomes" id="UP000245390"/>
    </source>
</evidence>
<dbReference type="RefSeq" id="WP_109760116.1">
    <property type="nucleotide sequence ID" value="NZ_CP034588.1"/>
</dbReference>
<proteinExistence type="predicted"/>
<keyword evidence="2" id="KW-1185">Reference proteome</keyword>
<protein>
    <submittedName>
        <fullName evidence="1">Uncharacterized protein</fullName>
    </submittedName>
</protein>
<name>A0A316G4C1_9RHOB</name>
<dbReference type="Proteomes" id="UP000245390">
    <property type="component" value="Unassembled WGS sequence"/>
</dbReference>
<accession>A0A316G4C1</accession>
<gene>
    <name evidence="1" type="ORF">C8D95_107199</name>
</gene>
<evidence type="ECO:0000313" key="1">
    <source>
        <dbReference type="EMBL" id="PWK55533.1"/>
    </source>
</evidence>
<dbReference type="KEGG" id="salo:EF888_07305"/>
<dbReference type="AlphaFoldDB" id="A0A316G4C1"/>
<comment type="caution">
    <text evidence="1">The sequence shown here is derived from an EMBL/GenBank/DDBJ whole genome shotgun (WGS) entry which is preliminary data.</text>
</comment>
<sequence>MMEIVQTRRGFFVAFVVGEQCQINGPMYAQEALSAAATQCARAGQHLSMVTHSDARHLQ</sequence>
<reference evidence="1 2" key="1">
    <citation type="submission" date="2018-05" db="EMBL/GenBank/DDBJ databases">
        <title>Genomic Encyclopedia of Type Strains, Phase IV (KMG-IV): sequencing the most valuable type-strain genomes for metagenomic binning, comparative biology and taxonomic classification.</title>
        <authorList>
            <person name="Goeker M."/>
        </authorList>
    </citation>
    <scope>NUCLEOTIDE SEQUENCE [LARGE SCALE GENOMIC DNA]</scope>
    <source>
        <strain evidence="1 2">DSM 103371</strain>
    </source>
</reference>
<organism evidence="1 2">
    <name type="scientific">Silicimonas algicola</name>
    <dbReference type="NCBI Taxonomy" id="1826607"/>
    <lineage>
        <taxon>Bacteria</taxon>
        <taxon>Pseudomonadati</taxon>
        <taxon>Pseudomonadota</taxon>
        <taxon>Alphaproteobacteria</taxon>
        <taxon>Rhodobacterales</taxon>
        <taxon>Paracoccaceae</taxon>
    </lineage>
</organism>
<dbReference type="EMBL" id="QGGV01000007">
    <property type="protein sequence ID" value="PWK55533.1"/>
    <property type="molecule type" value="Genomic_DNA"/>
</dbReference>